<dbReference type="AlphaFoldDB" id="A0A2R5HJF6"/>
<evidence type="ECO:0000256" key="2">
    <source>
        <dbReference type="ARBA" id="ARBA00004936"/>
    </source>
</evidence>
<name>A0A2R5HJF6_9LACT</name>
<feature type="transmembrane region" description="Helical" evidence="12">
    <location>
        <begin position="71"/>
        <end position="94"/>
    </location>
</feature>
<evidence type="ECO:0000256" key="9">
    <source>
        <dbReference type="PIRSR" id="PIRSR005091-2"/>
    </source>
</evidence>
<feature type="binding site" evidence="9">
    <location>
        <position position="427"/>
    </location>
    <ligand>
        <name>substrate</name>
    </ligand>
</feature>
<evidence type="ECO:0000256" key="5">
    <source>
        <dbReference type="ARBA" id="ARBA00022692"/>
    </source>
</evidence>
<evidence type="ECO:0000313" key="15">
    <source>
        <dbReference type="Proteomes" id="UP000245021"/>
    </source>
</evidence>
<comment type="caution">
    <text evidence="14">The sequence shown here is derived from an EMBL/GenBank/DDBJ whole genome shotgun (WGS) entry which is preliminary data.</text>
</comment>
<sequence length="735" mass="82754">MKKLIHSFNTRLGIIGYSILFIWIKTMLAYFLVFKGLHSENLADYLLMIVNPLGFTAFFLATSLFIKRSQLFYLATLIWNLLGSLLVYGNVLYFREFSDYLSINTISGGAGMVGKGFALDSIPVHLYDLAFWIDIIIVVVLFAFKKIKMDDRHIGAFQAFKYFSVSLMVFGLTFWGGDMTEHRLVSRQAQYDDTYVVRYLGLGPWLFTNGWYTHVANQTRALASKSDFTKVQEYIKADRYLAPNASTFGIAKNRNVIMIHLESFQQDLIDLKINGQEVTPFLNSLYNNKGTGGSVYAFSNFFNQVGQGKTSDAENMLETSTFGLSTGSLFTQSGSTQTFQAMPAILKQNEGYSSAVFHGNVGSFYNRINVYRNMGYQNFFDQSFFEPNSQNSTAWGVKDKYLFADSIPYLEQLQQPFYTKYLTVSNHTPYTGIEPDEQDPKFKTTNTGNALVDNYFVTAHYLDQSVQEFFNYLKKSGLYDKSVIVLYGDHYGVSGADTKYFAQALGKDPENWTDFDNTMLQRVPFMVDIPGHTDGKISSEYAGEIDVMPTLEHLLGISTNNYIQFGQDLLAKNRQSFVALRNRGFVTPSITKASATDNVYYDTKTGQPITLNEQQKAYVKSVQEKVNTLLDMSDTLNTGDLLRFYTPAGFKPVDAGDYSYTKSATNKRLTKEQEDLKAKSTSLLSENHGISTQSLFETNEPILKDQLSKLAQEKITQNAGTATSSATAPSSTTKK</sequence>
<keyword evidence="7 12" id="KW-0472">Membrane</keyword>
<feature type="region of interest" description="Disordered" evidence="11">
    <location>
        <begin position="715"/>
        <end position="735"/>
    </location>
</feature>
<keyword evidence="5 12" id="KW-0812">Transmembrane</keyword>
<dbReference type="InterPro" id="IPR050448">
    <property type="entry name" value="OpgB/LTA_synthase_biosynth"/>
</dbReference>
<keyword evidence="15" id="KW-1185">Reference proteome</keyword>
<comment type="pathway">
    <text evidence="2">Cell wall biogenesis; lipoteichoic acid biosynthesis.</text>
</comment>
<evidence type="ECO:0000256" key="7">
    <source>
        <dbReference type="ARBA" id="ARBA00023136"/>
    </source>
</evidence>
<dbReference type="SUPFAM" id="SSF53649">
    <property type="entry name" value="Alkaline phosphatase-like"/>
    <property type="match status" value="1"/>
</dbReference>
<feature type="compositionally biased region" description="Low complexity" evidence="11">
    <location>
        <begin position="719"/>
        <end position="735"/>
    </location>
</feature>
<dbReference type="InterPro" id="IPR012160">
    <property type="entry name" value="LtaS-like"/>
</dbReference>
<dbReference type="InterPro" id="IPR017850">
    <property type="entry name" value="Alkaline_phosphatase_core_sf"/>
</dbReference>
<comment type="subcellular location">
    <subcellularLocation>
        <location evidence="1">Cell membrane</location>
        <topology evidence="1">Multi-pass membrane protein</topology>
    </subcellularLocation>
</comment>
<evidence type="ECO:0000256" key="12">
    <source>
        <dbReference type="SAM" id="Phobius"/>
    </source>
</evidence>
<evidence type="ECO:0000256" key="1">
    <source>
        <dbReference type="ARBA" id="ARBA00004651"/>
    </source>
</evidence>
<evidence type="ECO:0000256" key="8">
    <source>
        <dbReference type="PIRSR" id="PIRSR005091-1"/>
    </source>
</evidence>
<comment type="similarity">
    <text evidence="3">Belongs to the LTA synthase family.</text>
</comment>
<dbReference type="PANTHER" id="PTHR47371:SF3">
    <property type="entry name" value="PHOSPHOGLYCEROL TRANSFERASE I"/>
    <property type="match status" value="1"/>
</dbReference>
<dbReference type="Pfam" id="PF00884">
    <property type="entry name" value="Sulfatase"/>
    <property type="match status" value="1"/>
</dbReference>
<evidence type="ECO:0000256" key="3">
    <source>
        <dbReference type="ARBA" id="ARBA00009983"/>
    </source>
</evidence>
<dbReference type="GO" id="GO:0046872">
    <property type="term" value="F:metal ion binding"/>
    <property type="evidence" value="ECO:0007669"/>
    <property type="project" value="UniProtKB-KW"/>
</dbReference>
<evidence type="ECO:0000256" key="4">
    <source>
        <dbReference type="ARBA" id="ARBA00022475"/>
    </source>
</evidence>
<gene>
    <name evidence="14" type="ORF">NtB2_00832</name>
</gene>
<feature type="transmembrane region" description="Helical" evidence="12">
    <location>
        <begin position="159"/>
        <end position="177"/>
    </location>
</feature>
<keyword evidence="9" id="KW-0479">Metal-binding</keyword>
<feature type="transmembrane region" description="Helical" evidence="12">
    <location>
        <begin position="45"/>
        <end position="66"/>
    </location>
</feature>
<keyword evidence="9" id="KW-0464">Manganese</keyword>
<keyword evidence="4" id="KW-1003">Cell membrane</keyword>
<protein>
    <submittedName>
        <fullName evidence="14">Alkaline phosphatase</fullName>
    </submittedName>
</protein>
<dbReference type="PIRSF" id="PIRSF005091">
    <property type="entry name" value="Mmb_sulf_HI1246"/>
    <property type="match status" value="1"/>
</dbReference>
<keyword evidence="6 12" id="KW-1133">Transmembrane helix</keyword>
<dbReference type="GO" id="GO:0005886">
    <property type="term" value="C:plasma membrane"/>
    <property type="evidence" value="ECO:0007669"/>
    <property type="project" value="UniProtKB-SubCell"/>
</dbReference>
<dbReference type="InterPro" id="IPR000917">
    <property type="entry name" value="Sulfatase_N"/>
</dbReference>
<dbReference type="Gene3D" id="3.40.720.10">
    <property type="entry name" value="Alkaline Phosphatase, subunit A"/>
    <property type="match status" value="1"/>
</dbReference>
<reference evidence="14 15" key="1">
    <citation type="journal article" date="2018" name="Genome Announc.">
        <title>Draft Genome Sequence of Lactococcus sp. Strain NtB2 (JCM 32569), Isolated from the Gut of the Higher Termite Nasutitermes takasagoensis.</title>
        <authorList>
            <person name="Noda S."/>
            <person name="Aihara C."/>
            <person name="Yuki M."/>
            <person name="Ohkuma M."/>
        </authorList>
    </citation>
    <scope>NUCLEOTIDE SEQUENCE [LARGE SCALE GENOMIC DNA]</scope>
    <source>
        <strain evidence="14 15">NtB2</strain>
    </source>
</reference>
<evidence type="ECO:0000313" key="14">
    <source>
        <dbReference type="EMBL" id="GBG96708.1"/>
    </source>
</evidence>
<accession>A0A2R5HJF6</accession>
<feature type="active site" evidence="8">
    <location>
        <position position="310"/>
    </location>
</feature>
<dbReference type="EMBL" id="BFFO01000004">
    <property type="protein sequence ID" value="GBG96708.1"/>
    <property type="molecule type" value="Genomic_DNA"/>
</dbReference>
<evidence type="ECO:0000256" key="6">
    <source>
        <dbReference type="ARBA" id="ARBA00022989"/>
    </source>
</evidence>
<dbReference type="PANTHER" id="PTHR47371">
    <property type="entry name" value="LIPOTEICHOIC ACID SYNTHASE"/>
    <property type="match status" value="1"/>
</dbReference>
<feature type="binding site" evidence="10">
    <location>
        <position position="262"/>
    </location>
    <ligand>
        <name>Mn(2+)</name>
        <dbReference type="ChEBI" id="CHEBI:29035"/>
    </ligand>
</feature>
<feature type="transmembrane region" description="Helical" evidence="12">
    <location>
        <begin position="12"/>
        <end position="33"/>
    </location>
</feature>
<dbReference type="Gene3D" id="3.30.1120.170">
    <property type="match status" value="1"/>
</dbReference>
<feature type="binding site" evidence="10">
    <location>
        <position position="310"/>
    </location>
    <ligand>
        <name>Mn(2+)</name>
        <dbReference type="ChEBI" id="CHEBI:29035"/>
    </ligand>
</feature>
<evidence type="ECO:0000256" key="10">
    <source>
        <dbReference type="PIRSR" id="PIRSR005091-3"/>
    </source>
</evidence>
<feature type="transmembrane region" description="Helical" evidence="12">
    <location>
        <begin position="129"/>
        <end position="147"/>
    </location>
</feature>
<organism evidence="14 15">
    <name type="scientific">Lactococcus termiticola</name>
    <dbReference type="NCBI Taxonomy" id="2169526"/>
    <lineage>
        <taxon>Bacteria</taxon>
        <taxon>Bacillati</taxon>
        <taxon>Bacillota</taxon>
        <taxon>Bacilli</taxon>
        <taxon>Lactobacillales</taxon>
        <taxon>Streptococcaceae</taxon>
        <taxon>Lactococcus</taxon>
    </lineage>
</organism>
<evidence type="ECO:0000259" key="13">
    <source>
        <dbReference type="Pfam" id="PF00884"/>
    </source>
</evidence>
<dbReference type="Proteomes" id="UP000245021">
    <property type="component" value="Unassembled WGS sequence"/>
</dbReference>
<feature type="binding site" evidence="10">
    <location>
        <position position="489"/>
    </location>
    <ligand>
        <name>Mn(2+)</name>
        <dbReference type="ChEBI" id="CHEBI:29035"/>
    </ligand>
</feature>
<feature type="domain" description="Sulfatase N-terminal" evidence="13">
    <location>
        <begin position="254"/>
        <end position="557"/>
    </location>
</feature>
<proteinExistence type="inferred from homology"/>
<evidence type="ECO:0000256" key="11">
    <source>
        <dbReference type="SAM" id="MobiDB-lite"/>
    </source>
</evidence>
<dbReference type="CDD" id="cd16015">
    <property type="entry name" value="LTA_synthase"/>
    <property type="match status" value="1"/>
</dbReference>
<feature type="binding site" evidence="10">
    <location>
        <position position="490"/>
    </location>
    <ligand>
        <name>Mn(2+)</name>
        <dbReference type="ChEBI" id="CHEBI:29035"/>
    </ligand>
</feature>